<dbReference type="Gene3D" id="3.90.550.10">
    <property type="entry name" value="Spore Coat Polysaccharide Biosynthesis Protein SpsA, Chain A"/>
    <property type="match status" value="1"/>
</dbReference>
<proteinExistence type="predicted"/>
<protein>
    <submittedName>
        <fullName evidence="4">Glycosyl transferase group 2 family protein</fullName>
        <ecNumber evidence="4">2.4.1.212</ecNumber>
    </submittedName>
</protein>
<evidence type="ECO:0000259" key="3">
    <source>
        <dbReference type="Pfam" id="PF00535"/>
    </source>
</evidence>
<dbReference type="GO" id="GO:0050501">
    <property type="term" value="F:hyaluronan synthase activity"/>
    <property type="evidence" value="ECO:0007669"/>
    <property type="project" value="UniProtKB-EC"/>
</dbReference>
<keyword evidence="2 4" id="KW-0808">Transferase</keyword>
<dbReference type="AlphaFoldDB" id="A0A377KL52"/>
<dbReference type="SUPFAM" id="SSF53448">
    <property type="entry name" value="Nucleotide-diphospho-sugar transferases"/>
    <property type="match status" value="1"/>
</dbReference>
<dbReference type="Pfam" id="PF00535">
    <property type="entry name" value="Glycos_transf_2"/>
    <property type="match status" value="1"/>
</dbReference>
<gene>
    <name evidence="4" type="primary">hyaD_3</name>
    <name evidence="4" type="ORF">NCTC8129_01901</name>
</gene>
<dbReference type="PANTHER" id="PTHR22916:SF51">
    <property type="entry name" value="GLYCOSYLTRANSFERASE EPSH-RELATED"/>
    <property type="match status" value="1"/>
</dbReference>
<dbReference type="InterPro" id="IPR001173">
    <property type="entry name" value="Glyco_trans_2-like"/>
</dbReference>
<evidence type="ECO:0000313" key="4">
    <source>
        <dbReference type="EMBL" id="STP29693.1"/>
    </source>
</evidence>
<dbReference type="PANTHER" id="PTHR22916">
    <property type="entry name" value="GLYCOSYLTRANSFERASE"/>
    <property type="match status" value="1"/>
</dbReference>
<dbReference type="InterPro" id="IPR029044">
    <property type="entry name" value="Nucleotide-diphossugar_trans"/>
</dbReference>
<feature type="domain" description="Glycosyltransferase 2-like" evidence="3">
    <location>
        <begin position="5"/>
        <end position="169"/>
    </location>
</feature>
<evidence type="ECO:0000256" key="2">
    <source>
        <dbReference type="ARBA" id="ARBA00022679"/>
    </source>
</evidence>
<accession>A0A377KL52</accession>
<dbReference type="CDD" id="cd00761">
    <property type="entry name" value="Glyco_tranf_GTA_type"/>
    <property type="match status" value="1"/>
</dbReference>
<dbReference type="EMBL" id="UGIF01000002">
    <property type="protein sequence ID" value="STP29693.1"/>
    <property type="molecule type" value="Genomic_DNA"/>
</dbReference>
<name>A0A377KL52_9ENTE</name>
<organism evidence="4 5">
    <name type="scientific">Enterococcus durans</name>
    <dbReference type="NCBI Taxonomy" id="53345"/>
    <lineage>
        <taxon>Bacteria</taxon>
        <taxon>Bacillati</taxon>
        <taxon>Bacillota</taxon>
        <taxon>Bacilli</taxon>
        <taxon>Lactobacillales</taxon>
        <taxon>Enterococcaceae</taxon>
        <taxon>Enterococcus</taxon>
    </lineage>
</organism>
<dbReference type="RefSeq" id="WP_115235385.1">
    <property type="nucleotide sequence ID" value="NZ_UGIF01000002.1"/>
</dbReference>
<sequence length="324" mass="38123">MCKISIIVPVYNVEQYLEKCINSILAQTFRDIEILLVDDGSTDNSGEICDNYAKIDPRVKVIHKENGGLSDARNAGIKLAKGEYIGFIDSDDYIDEDMYEFLYTNIKKYNADLATCGIYDVHKDKEIKKLPYFSKLIDREEAIELVLDAKIIVANAVNKLYKKDLFNEVLYPKDTIAEDAAVILQIINQCNRIYADTTQKYYYYHRANSITSRKFTKKDLDIIDVWKANEKWIIDYYPSLYEKAHTRVCWSYFVILDKLVLIKEKEFDKEKKEIRKYLMKNIMFILKNKRLTMQRKLSTLLLIFGTNVYKLPVKYKYEKIKTIN</sequence>
<evidence type="ECO:0000313" key="5">
    <source>
        <dbReference type="Proteomes" id="UP000254070"/>
    </source>
</evidence>
<evidence type="ECO:0000256" key="1">
    <source>
        <dbReference type="ARBA" id="ARBA00022676"/>
    </source>
</evidence>
<keyword evidence="1 4" id="KW-0328">Glycosyltransferase</keyword>
<reference evidence="4 5" key="1">
    <citation type="submission" date="2018-06" db="EMBL/GenBank/DDBJ databases">
        <authorList>
            <consortium name="Pathogen Informatics"/>
            <person name="Doyle S."/>
        </authorList>
    </citation>
    <scope>NUCLEOTIDE SEQUENCE [LARGE SCALE GENOMIC DNA]</scope>
    <source>
        <strain evidence="4 5">NCTC8129</strain>
    </source>
</reference>
<dbReference type="Proteomes" id="UP000254070">
    <property type="component" value="Unassembled WGS sequence"/>
</dbReference>
<dbReference type="EC" id="2.4.1.212" evidence="4"/>